<evidence type="ECO:0000256" key="4">
    <source>
        <dbReference type="ARBA" id="ARBA00023136"/>
    </source>
</evidence>
<proteinExistence type="predicted"/>
<dbReference type="InterPro" id="IPR006603">
    <property type="entry name" value="PQ-loop_rpt"/>
</dbReference>
<feature type="transmembrane region" description="Helical" evidence="6">
    <location>
        <begin position="156"/>
        <end position="178"/>
    </location>
</feature>
<organism evidence="7 8">
    <name type="scientific">Trichoderma arundinaceum</name>
    <dbReference type="NCBI Taxonomy" id="490622"/>
    <lineage>
        <taxon>Eukaryota</taxon>
        <taxon>Fungi</taxon>
        <taxon>Dikarya</taxon>
        <taxon>Ascomycota</taxon>
        <taxon>Pezizomycotina</taxon>
        <taxon>Sordariomycetes</taxon>
        <taxon>Hypocreomycetidae</taxon>
        <taxon>Hypocreales</taxon>
        <taxon>Hypocreaceae</taxon>
        <taxon>Trichoderma</taxon>
    </lineage>
</organism>
<evidence type="ECO:0000313" key="7">
    <source>
        <dbReference type="EMBL" id="RFU80712.1"/>
    </source>
</evidence>
<protein>
    <submittedName>
        <fullName evidence="7">Uncharacterized protein</fullName>
    </submittedName>
</protein>
<keyword evidence="4 6" id="KW-0472">Membrane</keyword>
<feature type="transmembrane region" description="Helical" evidence="6">
    <location>
        <begin position="190"/>
        <end position="211"/>
    </location>
</feature>
<dbReference type="EMBL" id="PXOA01000096">
    <property type="protein sequence ID" value="RFU80712.1"/>
    <property type="molecule type" value="Genomic_DNA"/>
</dbReference>
<evidence type="ECO:0000256" key="1">
    <source>
        <dbReference type="ARBA" id="ARBA00004141"/>
    </source>
</evidence>
<feature type="transmembrane region" description="Helical" evidence="6">
    <location>
        <begin position="273"/>
        <end position="302"/>
    </location>
</feature>
<dbReference type="OrthoDB" id="5139341at2759"/>
<feature type="compositionally biased region" description="Polar residues" evidence="5">
    <location>
        <begin position="139"/>
        <end position="148"/>
    </location>
</feature>
<dbReference type="Proteomes" id="UP000266272">
    <property type="component" value="Unassembled WGS sequence"/>
</dbReference>
<keyword evidence="3 6" id="KW-1133">Transmembrane helix</keyword>
<feature type="transmembrane region" description="Helical" evidence="6">
    <location>
        <begin position="52"/>
        <end position="72"/>
    </location>
</feature>
<evidence type="ECO:0000256" key="6">
    <source>
        <dbReference type="SAM" id="Phobius"/>
    </source>
</evidence>
<sequence>MAASLPNWIRMSAIPHPPKPLSILLVLSLFSFFPQLRELWLRRNASGISPYYVLFHLISATELFALAFFFVVNTPREEPPASDAFVHKPPQPGDYLNLAQMALVWVLWLIVFAAVLLLPSQDSSHHPGHRYGISGHNGQGNNTNGSASARNPATPIVLPIYIAFLFISLIPVVVDAAWPSHDADYHKWGLALFHGAHAFFIYPIIVTLILASFFPQRNQILQHPPGTPSSSLSLIGLAVQAVVFALLAMSWIWRLVFPWDEFVDGDPLFYGLWTWYQTVGFVPVDHAAFALVQAALLAVAILHQRPWFAGGESESLLANQH</sequence>
<dbReference type="Pfam" id="PF04193">
    <property type="entry name" value="PQ-loop"/>
    <property type="match status" value="1"/>
</dbReference>
<accession>A0A395NX72</accession>
<dbReference type="STRING" id="490622.A0A395NX72"/>
<keyword evidence="8" id="KW-1185">Reference proteome</keyword>
<comment type="caution">
    <text evidence="7">The sequence shown here is derived from an EMBL/GenBank/DDBJ whole genome shotgun (WGS) entry which is preliminary data.</text>
</comment>
<evidence type="ECO:0000256" key="5">
    <source>
        <dbReference type="SAM" id="MobiDB-lite"/>
    </source>
</evidence>
<evidence type="ECO:0000256" key="3">
    <source>
        <dbReference type="ARBA" id="ARBA00022989"/>
    </source>
</evidence>
<comment type="subcellular location">
    <subcellularLocation>
        <location evidence="1">Membrane</location>
        <topology evidence="1">Multi-pass membrane protein</topology>
    </subcellularLocation>
</comment>
<dbReference type="AlphaFoldDB" id="A0A395NX72"/>
<keyword evidence="2 6" id="KW-0812">Transmembrane</keyword>
<name>A0A395NX72_TRIAR</name>
<feature type="transmembrane region" description="Helical" evidence="6">
    <location>
        <begin position="98"/>
        <end position="118"/>
    </location>
</feature>
<feature type="transmembrane region" description="Helical" evidence="6">
    <location>
        <begin position="232"/>
        <end position="253"/>
    </location>
</feature>
<reference evidence="7 8" key="1">
    <citation type="journal article" date="2018" name="PLoS Pathog.">
        <title>Evolution of structural diversity of trichothecenes, a family of toxins produced by plant pathogenic and entomopathogenic fungi.</title>
        <authorList>
            <person name="Proctor R.H."/>
            <person name="McCormick S.P."/>
            <person name="Kim H.S."/>
            <person name="Cardoza R.E."/>
            <person name="Stanley A.M."/>
            <person name="Lindo L."/>
            <person name="Kelly A."/>
            <person name="Brown D.W."/>
            <person name="Lee T."/>
            <person name="Vaughan M.M."/>
            <person name="Alexander N.J."/>
            <person name="Busman M."/>
            <person name="Gutierrez S."/>
        </authorList>
    </citation>
    <scope>NUCLEOTIDE SEQUENCE [LARGE SCALE GENOMIC DNA]</scope>
    <source>
        <strain evidence="7 8">IBT 40837</strain>
    </source>
</reference>
<feature type="region of interest" description="Disordered" evidence="5">
    <location>
        <begin position="128"/>
        <end position="148"/>
    </location>
</feature>
<evidence type="ECO:0000313" key="8">
    <source>
        <dbReference type="Proteomes" id="UP000266272"/>
    </source>
</evidence>
<dbReference type="GO" id="GO:0016020">
    <property type="term" value="C:membrane"/>
    <property type="evidence" value="ECO:0007669"/>
    <property type="project" value="UniProtKB-SubCell"/>
</dbReference>
<evidence type="ECO:0000256" key="2">
    <source>
        <dbReference type="ARBA" id="ARBA00022692"/>
    </source>
</evidence>
<gene>
    <name evidence="7" type="ORF">TARUN_1481</name>
</gene>